<keyword evidence="3" id="KW-1185">Reference proteome</keyword>
<feature type="signal peptide" evidence="1">
    <location>
        <begin position="1"/>
        <end position="19"/>
    </location>
</feature>
<sequence length="172" mass="18212">MLRLLACAAFLAACSPAYNWRTVADPAEGYEIDLPAKPTVDERSVDIAGRPLPMHVRAAHTQGAVFAIAAIDLPRDDAQLQQSVIDALRSALARNLGTSPLERAVQVPLSAGATAPGIEIVATGAAGPAHEQRTIHAWIVGRGRHVYQAAIVAAHAPPQEQSDQFFGSLKVR</sequence>
<dbReference type="EMBL" id="PNYB01000007">
    <property type="protein sequence ID" value="PMS25464.1"/>
    <property type="molecule type" value="Genomic_DNA"/>
</dbReference>
<keyword evidence="1" id="KW-0732">Signal</keyword>
<name>A0A2N7W7U9_9BURK</name>
<accession>A0A2N7W7U9</accession>
<feature type="chain" id="PRO_5014601278" description="DUF1795 domain-containing protein" evidence="1">
    <location>
        <begin position="20"/>
        <end position="172"/>
    </location>
</feature>
<reference evidence="2 3" key="1">
    <citation type="submission" date="2018-01" db="EMBL/GenBank/DDBJ databases">
        <title>Whole genome analyses suggest that Burkholderia sensu lato contains two further novel genera in the rhizoxinica-symbiotica group Mycetohabitans gen. nov., and Trinickia gen. nov.: implications for the evolution of diazotrophy and nodulation in the Burkholderiaceae.</title>
        <authorList>
            <person name="Estrada-de los Santos P."/>
            <person name="Palmer M."/>
            <person name="Chavez-Ramirez B."/>
            <person name="Beukes C."/>
            <person name="Steenkamp E.T."/>
            <person name="Hirsch A.M."/>
            <person name="Manyaka P."/>
            <person name="Maluk M."/>
            <person name="Lafos M."/>
            <person name="Crook M."/>
            <person name="Gross E."/>
            <person name="Simon M.F."/>
            <person name="Bueno dos Reis Junior F."/>
            <person name="Poole P.S."/>
            <person name="Venter S.N."/>
            <person name="James E.K."/>
        </authorList>
    </citation>
    <scope>NUCLEOTIDE SEQUENCE [LARGE SCALE GENOMIC DNA]</scope>
    <source>
        <strain evidence="2 3">GP25-8</strain>
    </source>
</reference>
<dbReference type="AlphaFoldDB" id="A0A2N7W7U9"/>
<protein>
    <recommendedName>
        <fullName evidence="4">DUF1795 domain-containing protein</fullName>
    </recommendedName>
</protein>
<evidence type="ECO:0000313" key="3">
    <source>
        <dbReference type="Proteomes" id="UP000235347"/>
    </source>
</evidence>
<gene>
    <name evidence="2" type="ORF">C0Z19_10745</name>
</gene>
<proteinExistence type="predicted"/>
<dbReference type="Proteomes" id="UP000235347">
    <property type="component" value="Unassembled WGS sequence"/>
</dbReference>
<dbReference type="RefSeq" id="WP_102609854.1">
    <property type="nucleotide sequence ID" value="NZ_CADIKD010000010.1"/>
</dbReference>
<evidence type="ECO:0000313" key="2">
    <source>
        <dbReference type="EMBL" id="PMS25464.1"/>
    </source>
</evidence>
<organism evidence="2 3">
    <name type="scientific">Trinickia soli</name>
    <dbReference type="NCBI Taxonomy" id="380675"/>
    <lineage>
        <taxon>Bacteria</taxon>
        <taxon>Pseudomonadati</taxon>
        <taxon>Pseudomonadota</taxon>
        <taxon>Betaproteobacteria</taxon>
        <taxon>Burkholderiales</taxon>
        <taxon>Burkholderiaceae</taxon>
        <taxon>Trinickia</taxon>
    </lineage>
</organism>
<evidence type="ECO:0008006" key="4">
    <source>
        <dbReference type="Google" id="ProtNLM"/>
    </source>
</evidence>
<comment type="caution">
    <text evidence="2">The sequence shown here is derived from an EMBL/GenBank/DDBJ whole genome shotgun (WGS) entry which is preliminary data.</text>
</comment>
<evidence type="ECO:0000256" key="1">
    <source>
        <dbReference type="SAM" id="SignalP"/>
    </source>
</evidence>